<dbReference type="EMBL" id="JACIEK010000001">
    <property type="protein sequence ID" value="MBB3996994.1"/>
    <property type="molecule type" value="Genomic_DNA"/>
</dbReference>
<dbReference type="GO" id="GO:0005506">
    <property type="term" value="F:iron ion binding"/>
    <property type="evidence" value="ECO:0007669"/>
    <property type="project" value="InterPro"/>
</dbReference>
<sequence length="427" mass="47442">MKHPFSDVAAFQRDATSLLSRDCRDGEPLKRLHLGLRPVYQVTDPDLVKPILKADETILDKGRMVHKLRSVVGMSSLTISGPENTRRRAAIHEQLRDGLAQHFVPVVTDLYRQVWSRLPEEGVVDAHSFTGPLALRVICSVLFGGGVLTAGDEAALITCVKLVEDDLADSITRVLPALPHRQLAKRRNLRFAMAAMDLVVRRARDNASEQSILRGLRTLGLSDTDLRDEILMLMLAGHHTTGTAGAWILYYLAKDPVLANAVRQEALQACGPDGTLDARRLTRCAVSLNVVKEVLRLYPSSYWFARELKQDHEIAGQPLKRGTSLIISPWQMQRDARFWSDPTEFRLGRDYGGKTYLPFGAGPRACIGIQVAMLELQLLALEFARNMDLEIHSPVPAPLPRPSLTLIPPPILVSGRIHHPHHAREAA</sequence>
<dbReference type="Proteomes" id="UP000542776">
    <property type="component" value="Unassembled WGS sequence"/>
</dbReference>
<accession>A0A7W6H4G0</accession>
<dbReference type="InterPro" id="IPR036396">
    <property type="entry name" value="Cyt_P450_sf"/>
</dbReference>
<dbReference type="CDD" id="cd00302">
    <property type="entry name" value="cytochrome_P450"/>
    <property type="match status" value="1"/>
</dbReference>
<dbReference type="InterPro" id="IPR002403">
    <property type="entry name" value="Cyt_P450_E_grp-IV"/>
</dbReference>
<dbReference type="PANTHER" id="PTHR24305">
    <property type="entry name" value="CYTOCHROME P450"/>
    <property type="match status" value="1"/>
</dbReference>
<name>A0A7W6H4G0_9HYPH</name>
<dbReference type="RefSeq" id="WP_183198092.1">
    <property type="nucleotide sequence ID" value="NZ_JACIEK010000001.1"/>
</dbReference>
<dbReference type="InterPro" id="IPR017972">
    <property type="entry name" value="Cyt_P450_CS"/>
</dbReference>
<reference evidence="7 8" key="1">
    <citation type="submission" date="2020-08" db="EMBL/GenBank/DDBJ databases">
        <title>Genomic Encyclopedia of Type Strains, Phase IV (KMG-IV): sequencing the most valuable type-strain genomes for metagenomic binning, comparative biology and taxonomic classification.</title>
        <authorList>
            <person name="Goeker M."/>
        </authorList>
    </citation>
    <scope>NUCLEOTIDE SEQUENCE [LARGE SCALE GENOMIC DNA]</scope>
    <source>
        <strain evidence="7 8">DSM 102238</strain>
    </source>
</reference>
<dbReference type="AlphaFoldDB" id="A0A7W6H4G0"/>
<comment type="similarity">
    <text evidence="2 6">Belongs to the cytochrome P450 family.</text>
</comment>
<protein>
    <submittedName>
        <fullName evidence="7">Cytochrome P450</fullName>
    </submittedName>
</protein>
<evidence type="ECO:0000256" key="1">
    <source>
        <dbReference type="ARBA" id="ARBA00001971"/>
    </source>
</evidence>
<organism evidence="7 8">
    <name type="scientific">Aureimonas pseudogalii</name>
    <dbReference type="NCBI Taxonomy" id="1744844"/>
    <lineage>
        <taxon>Bacteria</taxon>
        <taxon>Pseudomonadati</taxon>
        <taxon>Pseudomonadota</taxon>
        <taxon>Alphaproteobacteria</taxon>
        <taxon>Hyphomicrobiales</taxon>
        <taxon>Aurantimonadaceae</taxon>
        <taxon>Aureimonas</taxon>
    </lineage>
</organism>
<dbReference type="SUPFAM" id="SSF48264">
    <property type="entry name" value="Cytochrome P450"/>
    <property type="match status" value="1"/>
</dbReference>
<keyword evidence="4 5" id="KW-0408">Iron</keyword>
<evidence type="ECO:0000256" key="6">
    <source>
        <dbReference type="RuleBase" id="RU000461"/>
    </source>
</evidence>
<dbReference type="Pfam" id="PF00067">
    <property type="entry name" value="p450"/>
    <property type="match status" value="1"/>
</dbReference>
<feature type="binding site" description="axial binding residue" evidence="5">
    <location>
        <position position="366"/>
    </location>
    <ligand>
        <name>heme</name>
        <dbReference type="ChEBI" id="CHEBI:30413"/>
    </ligand>
    <ligandPart>
        <name>Fe</name>
        <dbReference type="ChEBI" id="CHEBI:18248"/>
    </ligandPart>
</feature>
<comment type="cofactor">
    <cofactor evidence="1 5">
        <name>heme</name>
        <dbReference type="ChEBI" id="CHEBI:30413"/>
    </cofactor>
</comment>
<dbReference type="GO" id="GO:0016705">
    <property type="term" value="F:oxidoreductase activity, acting on paired donors, with incorporation or reduction of molecular oxygen"/>
    <property type="evidence" value="ECO:0007669"/>
    <property type="project" value="InterPro"/>
</dbReference>
<gene>
    <name evidence="7" type="ORF">GGR04_000815</name>
</gene>
<keyword evidence="5 6" id="KW-0349">Heme</keyword>
<proteinExistence type="inferred from homology"/>
<keyword evidence="3 5" id="KW-0479">Metal-binding</keyword>
<keyword evidence="8" id="KW-1185">Reference proteome</keyword>
<keyword evidence="6" id="KW-0503">Monooxygenase</keyword>
<dbReference type="PANTHER" id="PTHR24305:SF166">
    <property type="entry name" value="CYTOCHROME P450 12A4, MITOCHONDRIAL-RELATED"/>
    <property type="match status" value="1"/>
</dbReference>
<dbReference type="PROSITE" id="PS00086">
    <property type="entry name" value="CYTOCHROME_P450"/>
    <property type="match status" value="1"/>
</dbReference>
<dbReference type="InterPro" id="IPR050121">
    <property type="entry name" value="Cytochrome_P450_monoxygenase"/>
</dbReference>
<comment type="caution">
    <text evidence="7">The sequence shown here is derived from an EMBL/GenBank/DDBJ whole genome shotgun (WGS) entry which is preliminary data.</text>
</comment>
<dbReference type="Gene3D" id="1.10.630.10">
    <property type="entry name" value="Cytochrome P450"/>
    <property type="match status" value="1"/>
</dbReference>
<dbReference type="PRINTS" id="PR00465">
    <property type="entry name" value="EP450IV"/>
</dbReference>
<keyword evidence="6" id="KW-0560">Oxidoreductase</keyword>
<evidence type="ECO:0000256" key="4">
    <source>
        <dbReference type="ARBA" id="ARBA00023004"/>
    </source>
</evidence>
<evidence type="ECO:0000313" key="7">
    <source>
        <dbReference type="EMBL" id="MBB3996994.1"/>
    </source>
</evidence>
<evidence type="ECO:0000313" key="8">
    <source>
        <dbReference type="Proteomes" id="UP000542776"/>
    </source>
</evidence>
<dbReference type="GO" id="GO:0020037">
    <property type="term" value="F:heme binding"/>
    <property type="evidence" value="ECO:0007669"/>
    <property type="project" value="InterPro"/>
</dbReference>
<dbReference type="GO" id="GO:0004497">
    <property type="term" value="F:monooxygenase activity"/>
    <property type="evidence" value="ECO:0007669"/>
    <property type="project" value="UniProtKB-KW"/>
</dbReference>
<evidence type="ECO:0000256" key="5">
    <source>
        <dbReference type="PIRSR" id="PIRSR602403-1"/>
    </source>
</evidence>
<dbReference type="InterPro" id="IPR001128">
    <property type="entry name" value="Cyt_P450"/>
</dbReference>
<evidence type="ECO:0000256" key="2">
    <source>
        <dbReference type="ARBA" id="ARBA00010617"/>
    </source>
</evidence>
<dbReference type="PRINTS" id="PR00385">
    <property type="entry name" value="P450"/>
</dbReference>
<evidence type="ECO:0000256" key="3">
    <source>
        <dbReference type="ARBA" id="ARBA00022723"/>
    </source>
</evidence>